<reference evidence="4 5" key="2">
    <citation type="submission" date="2020-05" db="EMBL/GenBank/DDBJ databases">
        <title>Draft genome sequence of Desulfovibrio sp. strainFSS-1.</title>
        <authorList>
            <person name="Shimoshige H."/>
            <person name="Kobayashi H."/>
            <person name="Maekawa T."/>
        </authorList>
    </citation>
    <scope>NUCLEOTIDE SEQUENCE [LARGE SCALE GENOMIC DNA]</scope>
    <source>
        <strain evidence="4 5">SIID29052-01</strain>
    </source>
</reference>
<evidence type="ECO:0000313" key="4">
    <source>
        <dbReference type="EMBL" id="GFK94278.1"/>
    </source>
</evidence>
<dbReference type="PANTHER" id="PTHR30570:SF1">
    <property type="entry name" value="PHOSPHATE-BINDING PROTEIN PSTS"/>
    <property type="match status" value="1"/>
</dbReference>
<dbReference type="Gene3D" id="3.40.190.10">
    <property type="entry name" value="Periplasmic binding protein-like II"/>
    <property type="match status" value="2"/>
</dbReference>
<accession>A0A6V8LVE6</accession>
<dbReference type="PANTHER" id="PTHR30570">
    <property type="entry name" value="PERIPLASMIC PHOSPHATE BINDING COMPONENT OF PHOSPHATE ABC TRANSPORTER"/>
    <property type="match status" value="1"/>
</dbReference>
<dbReference type="RefSeq" id="WP_173084204.1">
    <property type="nucleotide sequence ID" value="NZ_BLTE01000009.1"/>
</dbReference>
<name>A0A6V8LVE6_9BACT</name>
<reference evidence="4 5" key="1">
    <citation type="submission" date="2020-04" db="EMBL/GenBank/DDBJ databases">
        <authorList>
            <consortium name="Desulfovibrio sp. FSS-1 genome sequencing consortium"/>
            <person name="Shimoshige H."/>
            <person name="Kobayashi H."/>
            <person name="Maekawa T."/>
        </authorList>
    </citation>
    <scope>NUCLEOTIDE SEQUENCE [LARGE SCALE GENOMIC DNA]</scope>
    <source>
        <strain evidence="4 5">SIID29052-01</strain>
    </source>
</reference>
<feature type="chain" id="PRO_5029007145" evidence="2">
    <location>
        <begin position="27"/>
        <end position="292"/>
    </location>
</feature>
<organism evidence="4 5">
    <name type="scientific">Fundidesulfovibrio magnetotacticus</name>
    <dbReference type="NCBI Taxonomy" id="2730080"/>
    <lineage>
        <taxon>Bacteria</taxon>
        <taxon>Pseudomonadati</taxon>
        <taxon>Thermodesulfobacteriota</taxon>
        <taxon>Desulfovibrionia</taxon>
        <taxon>Desulfovibrionales</taxon>
        <taxon>Desulfovibrionaceae</taxon>
        <taxon>Fundidesulfovibrio</taxon>
    </lineage>
</organism>
<protein>
    <submittedName>
        <fullName evidence="4">Phosphate-binding protein PstS 1</fullName>
    </submittedName>
</protein>
<dbReference type="PROSITE" id="PS51257">
    <property type="entry name" value="PROKAR_LIPOPROTEIN"/>
    <property type="match status" value="1"/>
</dbReference>
<dbReference type="InterPro" id="IPR050811">
    <property type="entry name" value="Phosphate_ABC_transporter"/>
</dbReference>
<dbReference type="AlphaFoldDB" id="A0A6V8LVE6"/>
<dbReference type="InterPro" id="IPR024370">
    <property type="entry name" value="PBP_domain"/>
</dbReference>
<dbReference type="EMBL" id="BLTE01000009">
    <property type="protein sequence ID" value="GFK94278.1"/>
    <property type="molecule type" value="Genomic_DNA"/>
</dbReference>
<evidence type="ECO:0000256" key="2">
    <source>
        <dbReference type="SAM" id="SignalP"/>
    </source>
</evidence>
<feature type="signal peptide" evidence="2">
    <location>
        <begin position="1"/>
        <end position="26"/>
    </location>
</feature>
<dbReference type="Pfam" id="PF12849">
    <property type="entry name" value="PBP_like_2"/>
    <property type="match status" value="1"/>
</dbReference>
<comment type="caution">
    <text evidence="4">The sequence shown here is derived from an EMBL/GenBank/DDBJ whole genome shotgun (WGS) entry which is preliminary data.</text>
</comment>
<dbReference type="Proteomes" id="UP000494245">
    <property type="component" value="Unassembled WGS sequence"/>
</dbReference>
<gene>
    <name evidence="4" type="primary">pstS1_1</name>
    <name evidence="4" type="ORF">NNJEOMEG_02120</name>
</gene>
<proteinExistence type="predicted"/>
<dbReference type="SUPFAM" id="SSF53850">
    <property type="entry name" value="Periplasmic binding protein-like II"/>
    <property type="match status" value="1"/>
</dbReference>
<evidence type="ECO:0000313" key="5">
    <source>
        <dbReference type="Proteomes" id="UP000494245"/>
    </source>
</evidence>
<evidence type="ECO:0000259" key="3">
    <source>
        <dbReference type="Pfam" id="PF12849"/>
    </source>
</evidence>
<keyword evidence="1 2" id="KW-0732">Signal</keyword>
<sequence length="292" mass="31175">MRRRALLAVCLSLWTLACLLPGPARAAGDPLDAFRGLSGELRVTGSDVGLVAAREAAERITAAHPGVTVSFTMTGAGVGLSRVRLRQADICLFDRSPRAVTGPGASLEFIPYGVDPVAVVVNSLNPVESLDTATLRKLFAGLVPLWSDAGGGAFPVMAAYMEASEEEGRPLTMPRTVSLSSQPALRFTLIRNKEILGFISVRDLDAAMKPVAVDGQAPTVRNFLEGRWRIYRVMHLAAARDAQPLARAFADYLRGPEGQAILERAGHVALARKPDWESALPVDQPDVLASGQ</sequence>
<keyword evidence="5" id="KW-1185">Reference proteome</keyword>
<feature type="domain" description="PBP" evidence="3">
    <location>
        <begin position="38"/>
        <end position="153"/>
    </location>
</feature>
<evidence type="ECO:0000256" key="1">
    <source>
        <dbReference type="ARBA" id="ARBA00022729"/>
    </source>
</evidence>